<gene>
    <name evidence="5 9" type="primary">recX</name>
    <name evidence="9" type="ORF">ERS852502_00272</name>
</gene>
<dbReference type="PANTHER" id="PTHR33602">
    <property type="entry name" value="REGULATORY PROTEIN RECX FAMILY PROTEIN"/>
    <property type="match status" value="1"/>
</dbReference>
<dbReference type="AlphaFoldDB" id="A0A174Z8K4"/>
<comment type="function">
    <text evidence="5">Modulates RecA activity.</text>
</comment>
<dbReference type="InterPro" id="IPR053924">
    <property type="entry name" value="RecX_HTH_2nd"/>
</dbReference>
<comment type="subcellular location">
    <subcellularLocation>
        <location evidence="1 5">Cytoplasm</location>
    </subcellularLocation>
</comment>
<dbReference type="OrthoDB" id="9804967at2"/>
<comment type="similarity">
    <text evidence="2 5">Belongs to the RecX family.</text>
</comment>
<evidence type="ECO:0000259" key="6">
    <source>
        <dbReference type="Pfam" id="PF02631"/>
    </source>
</evidence>
<dbReference type="InterPro" id="IPR003783">
    <property type="entry name" value="Regulatory_RecX"/>
</dbReference>
<evidence type="ECO:0000259" key="8">
    <source>
        <dbReference type="Pfam" id="PF21982"/>
    </source>
</evidence>
<evidence type="ECO:0000256" key="4">
    <source>
        <dbReference type="ARBA" id="ARBA00022490"/>
    </source>
</evidence>
<evidence type="ECO:0000256" key="3">
    <source>
        <dbReference type="ARBA" id="ARBA00018111"/>
    </source>
</evidence>
<feature type="domain" description="RecX third three-helical" evidence="7">
    <location>
        <begin position="153"/>
        <end position="197"/>
    </location>
</feature>
<evidence type="ECO:0000259" key="7">
    <source>
        <dbReference type="Pfam" id="PF21981"/>
    </source>
</evidence>
<dbReference type="EMBL" id="CZBX01000001">
    <property type="protein sequence ID" value="CUQ81349.1"/>
    <property type="molecule type" value="Genomic_DNA"/>
</dbReference>
<reference evidence="9 10" key="1">
    <citation type="submission" date="2015-09" db="EMBL/GenBank/DDBJ databases">
        <authorList>
            <consortium name="Pathogen Informatics"/>
        </authorList>
    </citation>
    <scope>NUCLEOTIDE SEQUENCE [LARGE SCALE GENOMIC DNA]</scope>
    <source>
        <strain evidence="9 10">2789STDY5834889</strain>
    </source>
</reference>
<evidence type="ECO:0000256" key="2">
    <source>
        <dbReference type="ARBA" id="ARBA00009695"/>
    </source>
</evidence>
<sequence length="214" mass="25067">MIVTGIEEQTKTKFKVYLDGTFAFVLYKGELKRFGIKQGEDLAQENYEKIQNEVLLKRAKKRAMHLLEDMDRTESALREKLKAGQYPENAISGAIEYVRSFGYLDDARYAENFVMSRKDTKSKREIKALLSQKGVSDDLICLAFEQCYSEDSEEEAIRRILRKKKVDPERMEEQEYQKILGYLARKGFRYEVIRHVISDYDKQSNCTLPCQSLR</sequence>
<dbReference type="InterPro" id="IPR036388">
    <property type="entry name" value="WH-like_DNA-bd_sf"/>
</dbReference>
<feature type="domain" description="RecX second three-helical" evidence="6">
    <location>
        <begin position="105"/>
        <end position="140"/>
    </location>
</feature>
<dbReference type="Pfam" id="PF02631">
    <property type="entry name" value="RecX_HTH2"/>
    <property type="match status" value="1"/>
</dbReference>
<dbReference type="GeneID" id="303257739"/>
<evidence type="ECO:0000256" key="5">
    <source>
        <dbReference type="HAMAP-Rule" id="MF_01114"/>
    </source>
</evidence>
<evidence type="ECO:0000313" key="10">
    <source>
        <dbReference type="Proteomes" id="UP000078383"/>
    </source>
</evidence>
<dbReference type="RefSeq" id="WP_020435792.1">
    <property type="nucleotide sequence ID" value="NZ_CZBR01000001.1"/>
</dbReference>
<dbReference type="InterPro" id="IPR053925">
    <property type="entry name" value="RecX_HTH_3rd"/>
</dbReference>
<dbReference type="Pfam" id="PF21981">
    <property type="entry name" value="RecX_HTH3"/>
    <property type="match status" value="1"/>
</dbReference>
<dbReference type="InterPro" id="IPR053926">
    <property type="entry name" value="RecX_HTH_1st"/>
</dbReference>
<organism evidence="9 10">
    <name type="scientific">[Ruminococcus] torques</name>
    <dbReference type="NCBI Taxonomy" id="33039"/>
    <lineage>
        <taxon>Bacteria</taxon>
        <taxon>Bacillati</taxon>
        <taxon>Bacillota</taxon>
        <taxon>Clostridia</taxon>
        <taxon>Lachnospirales</taxon>
        <taxon>Lachnospiraceae</taxon>
        <taxon>Mediterraneibacter</taxon>
    </lineage>
</organism>
<dbReference type="Pfam" id="PF21982">
    <property type="entry name" value="RecX_HTH1"/>
    <property type="match status" value="1"/>
</dbReference>
<dbReference type="HAMAP" id="MF_01114">
    <property type="entry name" value="RecX"/>
    <property type="match status" value="1"/>
</dbReference>
<protein>
    <recommendedName>
        <fullName evidence="3 5">Regulatory protein RecX</fullName>
    </recommendedName>
</protein>
<evidence type="ECO:0000313" key="9">
    <source>
        <dbReference type="EMBL" id="CUQ81349.1"/>
    </source>
</evidence>
<name>A0A174Z8K4_9FIRM</name>
<feature type="domain" description="RecX first three-helical" evidence="8">
    <location>
        <begin position="59"/>
        <end position="97"/>
    </location>
</feature>
<accession>A0A174Z8K4</accession>
<proteinExistence type="inferred from homology"/>
<dbReference type="GO" id="GO:0006282">
    <property type="term" value="P:regulation of DNA repair"/>
    <property type="evidence" value="ECO:0007669"/>
    <property type="project" value="UniProtKB-UniRule"/>
</dbReference>
<dbReference type="Gene3D" id="1.10.10.10">
    <property type="entry name" value="Winged helix-like DNA-binding domain superfamily/Winged helix DNA-binding domain"/>
    <property type="match status" value="3"/>
</dbReference>
<dbReference type="PANTHER" id="PTHR33602:SF1">
    <property type="entry name" value="REGULATORY PROTEIN RECX FAMILY PROTEIN"/>
    <property type="match status" value="1"/>
</dbReference>
<dbReference type="Proteomes" id="UP000078383">
    <property type="component" value="Unassembled WGS sequence"/>
</dbReference>
<evidence type="ECO:0000256" key="1">
    <source>
        <dbReference type="ARBA" id="ARBA00004496"/>
    </source>
</evidence>
<keyword evidence="4 5" id="KW-0963">Cytoplasm</keyword>
<dbReference type="GO" id="GO:0005737">
    <property type="term" value="C:cytoplasm"/>
    <property type="evidence" value="ECO:0007669"/>
    <property type="project" value="UniProtKB-SubCell"/>
</dbReference>